<reference evidence="2 3" key="1">
    <citation type="journal article" date="2014" name="Genome Announc.">
        <title>Draft genome sequences of six enterohepatic helicobacter species isolated from humans and one from rhesus macaques.</title>
        <authorList>
            <person name="Shen Z."/>
            <person name="Sheh A."/>
            <person name="Young S.K."/>
            <person name="Abouelliel A."/>
            <person name="Ward D.V."/>
            <person name="Earl A.M."/>
            <person name="Fox J.G."/>
        </authorList>
    </citation>
    <scope>NUCLEOTIDE SEQUENCE [LARGE SCALE GENOMIC DNA]</scope>
    <source>
        <strain evidence="2 3">ATCC 43879</strain>
    </source>
</reference>
<feature type="transmembrane region" description="Helical" evidence="1">
    <location>
        <begin position="6"/>
        <end position="23"/>
    </location>
</feature>
<sequence length="36" mass="4240">MDLNFVLIVILAAWVGICEYRIYRLEKKLEKGAKNE</sequence>
<evidence type="ECO:0000256" key="1">
    <source>
        <dbReference type="SAM" id="Phobius"/>
    </source>
</evidence>
<dbReference type="EMBL" id="ACDN02000010">
    <property type="protein sequence ID" value="EQM94786.1"/>
    <property type="molecule type" value="Genomic_DNA"/>
</dbReference>
<protein>
    <submittedName>
        <fullName evidence="2">Uncharacterized protein</fullName>
    </submittedName>
</protein>
<evidence type="ECO:0000313" key="2">
    <source>
        <dbReference type="EMBL" id="EQM94786.1"/>
    </source>
</evidence>
<keyword evidence="3" id="KW-1185">Reference proteome</keyword>
<evidence type="ECO:0000313" key="3">
    <source>
        <dbReference type="Proteomes" id="UP000005085"/>
    </source>
</evidence>
<name>T5LSL7_9HELI</name>
<accession>T5LSL7</accession>
<comment type="caution">
    <text evidence="2">The sequence shown here is derived from an EMBL/GenBank/DDBJ whole genome shotgun (WGS) entry which is preliminary data.</text>
</comment>
<keyword evidence="1" id="KW-1133">Transmembrane helix</keyword>
<dbReference type="HOGENOM" id="CLU_3356562_0_0_7"/>
<gene>
    <name evidence="2" type="ORF">HRAG_02447</name>
</gene>
<keyword evidence="1" id="KW-0472">Membrane</keyword>
<dbReference type="AlphaFoldDB" id="T5LSL7"/>
<organism evidence="2 3">
    <name type="scientific">Helicobacter bilis ATCC 43879</name>
    <dbReference type="NCBI Taxonomy" id="613026"/>
    <lineage>
        <taxon>Bacteria</taxon>
        <taxon>Pseudomonadati</taxon>
        <taxon>Campylobacterota</taxon>
        <taxon>Epsilonproteobacteria</taxon>
        <taxon>Campylobacterales</taxon>
        <taxon>Helicobacteraceae</taxon>
        <taxon>Helicobacter</taxon>
    </lineage>
</organism>
<keyword evidence="1" id="KW-0812">Transmembrane</keyword>
<dbReference type="Proteomes" id="UP000005085">
    <property type="component" value="Unassembled WGS sequence"/>
</dbReference>
<proteinExistence type="predicted"/>